<dbReference type="InterPro" id="IPR047153">
    <property type="entry name" value="TRIM45/56/19-like"/>
</dbReference>
<dbReference type="InterPro" id="IPR017868">
    <property type="entry name" value="Filamin/ABP280_repeat-like"/>
</dbReference>
<dbReference type="GO" id="GO:0008270">
    <property type="term" value="F:zinc ion binding"/>
    <property type="evidence" value="ECO:0007669"/>
    <property type="project" value="UniProtKB-KW"/>
</dbReference>
<evidence type="ECO:0000313" key="6">
    <source>
        <dbReference type="EMBL" id="CAB3992302.1"/>
    </source>
</evidence>
<evidence type="ECO:0000256" key="3">
    <source>
        <dbReference type="ARBA" id="ARBA00022737"/>
    </source>
</evidence>
<dbReference type="Proteomes" id="UP001152795">
    <property type="component" value="Unassembled WGS sequence"/>
</dbReference>
<dbReference type="EMBL" id="CACRXK020002018">
    <property type="protein sequence ID" value="CAB3992302.1"/>
    <property type="molecule type" value="Genomic_DNA"/>
</dbReference>
<keyword evidence="5" id="KW-0862">Zinc</keyword>
<dbReference type="InterPro" id="IPR001841">
    <property type="entry name" value="Znf_RING"/>
</dbReference>
<keyword evidence="7" id="KW-1185">Reference proteome</keyword>
<dbReference type="InterPro" id="IPR013783">
    <property type="entry name" value="Ig-like_fold"/>
</dbReference>
<name>A0A7D9DT98_PARCT</name>
<dbReference type="AlphaFoldDB" id="A0A7D9DT98"/>
<dbReference type="InterPro" id="IPR017907">
    <property type="entry name" value="Znf_RING_CS"/>
</dbReference>
<evidence type="ECO:0000313" key="7">
    <source>
        <dbReference type="Proteomes" id="UP001152795"/>
    </source>
</evidence>
<dbReference type="OrthoDB" id="5913498at2759"/>
<dbReference type="InterPro" id="IPR000315">
    <property type="entry name" value="Znf_B-box"/>
</dbReference>
<dbReference type="InterPro" id="IPR014756">
    <property type="entry name" value="Ig_E-set"/>
</dbReference>
<dbReference type="Gene3D" id="3.30.40.10">
    <property type="entry name" value="Zinc/RING finger domain, C3HC4 (zinc finger)"/>
    <property type="match status" value="1"/>
</dbReference>
<dbReference type="SMART" id="SM00336">
    <property type="entry name" value="BBOX"/>
    <property type="match status" value="2"/>
</dbReference>
<dbReference type="Gene3D" id="2.120.10.30">
    <property type="entry name" value="TolB, C-terminal domain"/>
    <property type="match status" value="3"/>
</dbReference>
<keyword evidence="2" id="KW-0479">Metal-binding</keyword>
<dbReference type="SMART" id="SM00184">
    <property type="entry name" value="RING"/>
    <property type="match status" value="1"/>
</dbReference>
<dbReference type="Pfam" id="PF00643">
    <property type="entry name" value="zf-B_box"/>
    <property type="match status" value="1"/>
</dbReference>
<keyword evidence="1" id="KW-0597">Phosphoprotein</keyword>
<evidence type="ECO:0000256" key="4">
    <source>
        <dbReference type="ARBA" id="ARBA00022771"/>
    </source>
</evidence>
<dbReference type="Pfam" id="PF13445">
    <property type="entry name" value="zf-RING_UBOX"/>
    <property type="match status" value="1"/>
</dbReference>
<dbReference type="PANTHER" id="PTHR25462:SF296">
    <property type="entry name" value="MEIOTIC P26, ISOFORM F"/>
    <property type="match status" value="1"/>
</dbReference>
<dbReference type="SUPFAM" id="SSF101898">
    <property type="entry name" value="NHL repeat"/>
    <property type="match status" value="1"/>
</dbReference>
<dbReference type="SUPFAM" id="SSF81296">
    <property type="entry name" value="E set domains"/>
    <property type="match status" value="1"/>
</dbReference>
<dbReference type="SUPFAM" id="SSF57850">
    <property type="entry name" value="RING/U-box"/>
    <property type="match status" value="1"/>
</dbReference>
<dbReference type="PROSITE" id="PS00518">
    <property type="entry name" value="ZF_RING_1"/>
    <property type="match status" value="1"/>
</dbReference>
<dbReference type="InterPro" id="IPR027370">
    <property type="entry name" value="Znf-RING_euk"/>
</dbReference>
<dbReference type="InterPro" id="IPR011042">
    <property type="entry name" value="6-blade_b-propeller_TolB-like"/>
</dbReference>
<keyword evidence="4" id="KW-0863">Zinc-finger</keyword>
<evidence type="ECO:0000256" key="1">
    <source>
        <dbReference type="ARBA" id="ARBA00022553"/>
    </source>
</evidence>
<dbReference type="Gene3D" id="3.30.160.60">
    <property type="entry name" value="Classic Zinc Finger"/>
    <property type="match status" value="1"/>
</dbReference>
<dbReference type="GO" id="GO:0016874">
    <property type="term" value="F:ligase activity"/>
    <property type="evidence" value="ECO:0007669"/>
    <property type="project" value="UniProtKB-KW"/>
</dbReference>
<dbReference type="PROSITE" id="PS50194">
    <property type="entry name" value="FILAMIN_REPEAT"/>
    <property type="match status" value="1"/>
</dbReference>
<dbReference type="PROSITE" id="PS50089">
    <property type="entry name" value="ZF_RING_2"/>
    <property type="match status" value="1"/>
</dbReference>
<organism evidence="6 7">
    <name type="scientific">Paramuricea clavata</name>
    <name type="common">Red gorgonian</name>
    <name type="synonym">Violescent sea-whip</name>
    <dbReference type="NCBI Taxonomy" id="317549"/>
    <lineage>
        <taxon>Eukaryota</taxon>
        <taxon>Metazoa</taxon>
        <taxon>Cnidaria</taxon>
        <taxon>Anthozoa</taxon>
        <taxon>Octocorallia</taxon>
        <taxon>Malacalcyonacea</taxon>
        <taxon>Plexauridae</taxon>
        <taxon>Paramuricea</taxon>
    </lineage>
</organism>
<reference evidence="6" key="1">
    <citation type="submission" date="2020-04" db="EMBL/GenBank/DDBJ databases">
        <authorList>
            <person name="Alioto T."/>
            <person name="Alioto T."/>
            <person name="Gomez Garrido J."/>
        </authorList>
    </citation>
    <scope>NUCLEOTIDE SEQUENCE</scope>
    <source>
        <strain evidence="6">A484AB</strain>
    </source>
</reference>
<gene>
    <name evidence="6" type="ORF">PACLA_8A007728</name>
</gene>
<dbReference type="PROSITE" id="PS51125">
    <property type="entry name" value="NHL"/>
    <property type="match status" value="3"/>
</dbReference>
<dbReference type="PROSITE" id="PS50119">
    <property type="entry name" value="ZF_BBOX"/>
    <property type="match status" value="2"/>
</dbReference>
<comment type="caution">
    <text evidence="6">The sequence shown here is derived from an EMBL/GenBank/DDBJ whole genome shotgun (WGS) entry which is preliminary data.</text>
</comment>
<keyword evidence="3" id="KW-0677">Repeat</keyword>
<protein>
    <submittedName>
        <fullName evidence="6">E3 ubiquitin- ligase TRIM71-like</fullName>
    </submittedName>
</protein>
<dbReference type="Gene3D" id="2.60.40.10">
    <property type="entry name" value="Immunoglobulins"/>
    <property type="match status" value="1"/>
</dbReference>
<evidence type="ECO:0000256" key="5">
    <source>
        <dbReference type="ARBA" id="ARBA00022833"/>
    </source>
</evidence>
<dbReference type="Pfam" id="PF22586">
    <property type="entry name" value="ANCHR-like_BBOX"/>
    <property type="match status" value="1"/>
</dbReference>
<dbReference type="InterPro" id="IPR013083">
    <property type="entry name" value="Znf_RING/FYVE/PHD"/>
</dbReference>
<accession>A0A7D9DT98</accession>
<sequence length="769" mass="85840">MAAGTASVTIEELLTCSLCLELFREPKTLTCLHSFCKECLNEITKTANKYDSIACPLCRDETAIPQSSIEGLPTNFFIKNLLEVAELKSKNESLLCSNCEDGLKAMVRCIECDEFFCQMCLNAHNRLKTYEEHKVVDLKNLLSPTTSKEFHPAMKCADHDLACRFYCRTCNVLICRDCTVVDHPLATHSVANLKDVAEQCRERSLEAMGKAEKHIAHVKQVQHSCREKKEKLKTSVDTITAKLNEKKEHLIQQFIQTIEGRSSEMISQLEELMLDKAEQNERDEGQLESDLKRMGNYVLFMRNLLANGNDDEMMNMYDHLVRYVNDISGRNPFWLDDNNEATPTVSLQSDAGDDVVDSSLGHLVTTCLGELVIPTLQADHFELVEERGKVFDVGKNVEIIIQSSNRRRGPPSPPDLNLFQAKALTPKQTVIQAKLQLRDDGSISVHFTSYIPGRHRLAVQVEGNSLRGSPRTLEVNGEPDYSVDTTLLQKLPTDKFEGCLNEVRVTVRIDLVGNIYILTVPVLRVFDADFNNLYIFDLFNVMTKPWIFTVNSEGRIIVSDTGSHKLFVFKTDGTFLHEIGSEGTGRGELETPLGVTTDSYDNIAVCDAGNHRIQLFNPDTSFKCSFGDEQDGKMMYPVSIQFNSQGQIIVAESSLWFSNFPPLTGPPGGFDAANAVECVKVFSRDGQVLQKFGEPGEGRGQFWAPITVVVDHWDHIWVSDFTYGSIQVFDGKGNLKGVFASEEKDKGAGWLSTMAAASNGAVLYMSAPL</sequence>
<dbReference type="Pfam" id="PF17170">
    <property type="entry name" value="DUF5128"/>
    <property type="match status" value="1"/>
</dbReference>
<dbReference type="SUPFAM" id="SSF57845">
    <property type="entry name" value="B-box zinc-binding domain"/>
    <property type="match status" value="1"/>
</dbReference>
<proteinExistence type="predicted"/>
<dbReference type="PANTHER" id="PTHR25462">
    <property type="entry name" value="BONUS, ISOFORM C-RELATED"/>
    <property type="match status" value="1"/>
</dbReference>
<evidence type="ECO:0000256" key="2">
    <source>
        <dbReference type="ARBA" id="ARBA00022723"/>
    </source>
</evidence>
<dbReference type="InterPro" id="IPR001258">
    <property type="entry name" value="NHL_repeat"/>
</dbReference>
<keyword evidence="6" id="KW-0436">Ligase</keyword>